<protein>
    <submittedName>
        <fullName evidence="2">Retrovirus-related Pol polyprotein from transposon TNT 1-94</fullName>
    </submittedName>
</protein>
<accession>A0A699GY22</accession>
<evidence type="ECO:0000313" key="2">
    <source>
        <dbReference type="EMBL" id="GEW73189.1"/>
    </source>
</evidence>
<dbReference type="AlphaFoldDB" id="A0A699GY22"/>
<reference evidence="2" key="1">
    <citation type="journal article" date="2019" name="Sci. Rep.">
        <title>Draft genome of Tanacetum cinerariifolium, the natural source of mosquito coil.</title>
        <authorList>
            <person name="Yamashiro T."/>
            <person name="Shiraishi A."/>
            <person name="Satake H."/>
            <person name="Nakayama K."/>
        </authorList>
    </citation>
    <scope>NUCLEOTIDE SEQUENCE</scope>
</reference>
<gene>
    <name evidence="2" type="ORF">Tci_245165</name>
</gene>
<evidence type="ECO:0000259" key="1">
    <source>
        <dbReference type="Pfam" id="PF07727"/>
    </source>
</evidence>
<dbReference type="Pfam" id="PF07727">
    <property type="entry name" value="RVT_2"/>
    <property type="match status" value="1"/>
</dbReference>
<comment type="caution">
    <text evidence="2">The sequence shown here is derived from an EMBL/GenBank/DDBJ whole genome shotgun (WGS) entry which is preliminary data.</text>
</comment>
<feature type="domain" description="Reverse transcriptase Ty1/copia-type" evidence="1">
    <location>
        <begin position="333"/>
        <end position="429"/>
    </location>
</feature>
<organism evidence="2">
    <name type="scientific">Tanacetum cinerariifolium</name>
    <name type="common">Dalmatian daisy</name>
    <name type="synonym">Chrysanthemum cinerariifolium</name>
    <dbReference type="NCBI Taxonomy" id="118510"/>
    <lineage>
        <taxon>Eukaryota</taxon>
        <taxon>Viridiplantae</taxon>
        <taxon>Streptophyta</taxon>
        <taxon>Embryophyta</taxon>
        <taxon>Tracheophyta</taxon>
        <taxon>Spermatophyta</taxon>
        <taxon>Magnoliopsida</taxon>
        <taxon>eudicotyledons</taxon>
        <taxon>Gunneridae</taxon>
        <taxon>Pentapetalae</taxon>
        <taxon>asterids</taxon>
        <taxon>campanulids</taxon>
        <taxon>Asterales</taxon>
        <taxon>Asteraceae</taxon>
        <taxon>Asteroideae</taxon>
        <taxon>Anthemideae</taxon>
        <taxon>Anthemidinae</taxon>
        <taxon>Tanacetum</taxon>
    </lineage>
</organism>
<name>A0A699GY22_TANCI</name>
<proteinExistence type="predicted"/>
<dbReference type="EMBL" id="BKCJ010071338">
    <property type="protein sequence ID" value="GEW73189.1"/>
    <property type="molecule type" value="Genomic_DNA"/>
</dbReference>
<sequence length="511" mass="58006">MQQPMPNPKGITDTTTAINMALVLTAKAFKLNYSTPTNNKQRISSNLCNRQITKPGMNMVQDKQMQIVRGNGENQFRQYAGQNNVGNQNGLVVVPWIANQNLNRNGNVVAALAKGNENRNNGIQLQPEEFDLMVVAAYLDEIEEVNANCILMANLQQASTSDSGCSKHMTRNLKLLINFVWNFLGTVRFGNDHVAANLGFDDLQWGNILITVYNRLTKKIIETMNVTFDELSAMAFEQSSSKPRLQGKTFRQISSRLHLTYASSTITTQQPIERKLDLLFGAMYNDYIGSQPSAAPRTTPAAQALPNVKEAMTDPAWIESMLEKLLQFKRLDLWVLVTTPDNIKPLTLKWLFKNDHDEENTVIRNKTRLVVRGYRQEEEIEFEESFALVARIEAIWIFLAYAAHKSFNVFQMDVKTAFFHGTLKEDAYNHFFKGTIDPTLFIIRFDDEILVVQAKPTEKHFKKVKRIFHYLRGIVNIGLLCIKDSSFKLTGFLDAEYVGCKDTFKSTFGGT</sequence>
<dbReference type="InterPro" id="IPR013103">
    <property type="entry name" value="RVT_2"/>
</dbReference>